<sequence length="43" mass="4795">LPPAQRPDVQRMVTDMLNRNVIEPANSPWSAPIVIVRKKDGSP</sequence>
<comment type="caution">
    <text evidence="1">The sequence shown here is derived from an EMBL/GenBank/DDBJ whole genome shotgun (WGS) entry which is preliminary data.</text>
</comment>
<keyword evidence="2" id="KW-1185">Reference proteome</keyword>
<evidence type="ECO:0000313" key="1">
    <source>
        <dbReference type="EMBL" id="KRZ46500.1"/>
    </source>
</evidence>
<dbReference type="Proteomes" id="UP000054721">
    <property type="component" value="Unassembled WGS sequence"/>
</dbReference>
<dbReference type="OrthoDB" id="5874853at2759"/>
<dbReference type="STRING" id="6335.A0A0V1KH33"/>
<evidence type="ECO:0008006" key="3">
    <source>
        <dbReference type="Google" id="ProtNLM"/>
    </source>
</evidence>
<reference evidence="1 2" key="1">
    <citation type="submission" date="2015-05" db="EMBL/GenBank/DDBJ databases">
        <title>Evolution of Trichinella species and genotypes.</title>
        <authorList>
            <person name="Korhonen P.K."/>
            <person name="Edoardo P."/>
            <person name="Giuseppe L.R."/>
            <person name="Gasser R.B."/>
        </authorList>
    </citation>
    <scope>NUCLEOTIDE SEQUENCE [LARGE SCALE GENOMIC DNA]</scope>
    <source>
        <strain evidence="1">ISS10</strain>
    </source>
</reference>
<evidence type="ECO:0000313" key="2">
    <source>
        <dbReference type="Proteomes" id="UP000054721"/>
    </source>
</evidence>
<organism evidence="1 2">
    <name type="scientific">Trichinella nativa</name>
    <dbReference type="NCBI Taxonomy" id="6335"/>
    <lineage>
        <taxon>Eukaryota</taxon>
        <taxon>Metazoa</taxon>
        <taxon>Ecdysozoa</taxon>
        <taxon>Nematoda</taxon>
        <taxon>Enoplea</taxon>
        <taxon>Dorylaimia</taxon>
        <taxon>Trichinellida</taxon>
        <taxon>Trichinellidae</taxon>
        <taxon>Trichinella</taxon>
    </lineage>
</organism>
<gene>
    <name evidence="1" type="ORF">T02_12025</name>
</gene>
<dbReference type="EMBL" id="JYDW01003130">
    <property type="protein sequence ID" value="KRZ46500.1"/>
    <property type="molecule type" value="Genomic_DNA"/>
</dbReference>
<feature type="non-terminal residue" evidence="1">
    <location>
        <position position="43"/>
    </location>
</feature>
<dbReference type="Gene3D" id="3.10.10.10">
    <property type="entry name" value="HIV Type 1 Reverse Transcriptase, subunit A, domain 1"/>
    <property type="match status" value="1"/>
</dbReference>
<protein>
    <recommendedName>
        <fullName evidence="3">Reverse transcriptase domain-containing protein</fullName>
    </recommendedName>
</protein>
<dbReference type="InterPro" id="IPR043502">
    <property type="entry name" value="DNA/RNA_pol_sf"/>
</dbReference>
<accession>A0A0V1KH33</accession>
<feature type="non-terminal residue" evidence="1">
    <location>
        <position position="1"/>
    </location>
</feature>
<dbReference type="AlphaFoldDB" id="A0A0V1KH33"/>
<dbReference type="SUPFAM" id="SSF56672">
    <property type="entry name" value="DNA/RNA polymerases"/>
    <property type="match status" value="1"/>
</dbReference>
<name>A0A0V1KH33_9BILA</name>
<proteinExistence type="predicted"/>